<keyword evidence="2" id="KW-0472">Membrane</keyword>
<evidence type="ECO:0000256" key="2">
    <source>
        <dbReference type="SAM" id="Phobius"/>
    </source>
</evidence>
<evidence type="ECO:0000313" key="4">
    <source>
        <dbReference type="Proteomes" id="UP000053593"/>
    </source>
</evidence>
<accession>A0A0D0BM70</accession>
<dbReference type="EMBL" id="KN834802">
    <property type="protein sequence ID" value="KIK55946.1"/>
    <property type="molecule type" value="Genomic_DNA"/>
</dbReference>
<feature type="compositionally biased region" description="Low complexity" evidence="1">
    <location>
        <begin position="1"/>
        <end position="21"/>
    </location>
</feature>
<gene>
    <name evidence="3" type="ORF">GYMLUDRAFT_248340</name>
</gene>
<dbReference type="HOGENOM" id="CLU_690898_0_0_1"/>
<reference evidence="3 4" key="1">
    <citation type="submission" date="2014-04" db="EMBL/GenBank/DDBJ databases">
        <title>Evolutionary Origins and Diversification of the Mycorrhizal Mutualists.</title>
        <authorList>
            <consortium name="DOE Joint Genome Institute"/>
            <consortium name="Mycorrhizal Genomics Consortium"/>
            <person name="Kohler A."/>
            <person name="Kuo A."/>
            <person name="Nagy L.G."/>
            <person name="Floudas D."/>
            <person name="Copeland A."/>
            <person name="Barry K.W."/>
            <person name="Cichocki N."/>
            <person name="Veneault-Fourrey C."/>
            <person name="LaButti K."/>
            <person name="Lindquist E.A."/>
            <person name="Lipzen A."/>
            <person name="Lundell T."/>
            <person name="Morin E."/>
            <person name="Murat C."/>
            <person name="Riley R."/>
            <person name="Ohm R."/>
            <person name="Sun H."/>
            <person name="Tunlid A."/>
            <person name="Henrissat B."/>
            <person name="Grigoriev I.V."/>
            <person name="Hibbett D.S."/>
            <person name="Martin F."/>
        </authorList>
    </citation>
    <scope>NUCLEOTIDE SEQUENCE [LARGE SCALE GENOMIC DNA]</scope>
    <source>
        <strain evidence="3 4">FD-317 M1</strain>
    </source>
</reference>
<proteinExistence type="predicted"/>
<keyword evidence="4" id="KW-1185">Reference proteome</keyword>
<protein>
    <submittedName>
        <fullName evidence="3">Uncharacterized protein</fullName>
    </submittedName>
</protein>
<keyword evidence="2" id="KW-0812">Transmembrane</keyword>
<organism evidence="3 4">
    <name type="scientific">Collybiopsis luxurians FD-317 M1</name>
    <dbReference type="NCBI Taxonomy" id="944289"/>
    <lineage>
        <taxon>Eukaryota</taxon>
        <taxon>Fungi</taxon>
        <taxon>Dikarya</taxon>
        <taxon>Basidiomycota</taxon>
        <taxon>Agaricomycotina</taxon>
        <taxon>Agaricomycetes</taxon>
        <taxon>Agaricomycetidae</taxon>
        <taxon>Agaricales</taxon>
        <taxon>Marasmiineae</taxon>
        <taxon>Omphalotaceae</taxon>
        <taxon>Collybiopsis</taxon>
        <taxon>Collybiopsis luxurians</taxon>
    </lineage>
</organism>
<feature type="region of interest" description="Disordered" evidence="1">
    <location>
        <begin position="1"/>
        <end position="27"/>
    </location>
</feature>
<keyword evidence="2" id="KW-1133">Transmembrane helix</keyword>
<name>A0A0D0BM70_9AGAR</name>
<evidence type="ECO:0000256" key="1">
    <source>
        <dbReference type="SAM" id="MobiDB-lite"/>
    </source>
</evidence>
<dbReference type="Proteomes" id="UP000053593">
    <property type="component" value="Unassembled WGS sequence"/>
</dbReference>
<feature type="region of interest" description="Disordered" evidence="1">
    <location>
        <begin position="60"/>
        <end position="90"/>
    </location>
</feature>
<feature type="transmembrane region" description="Helical" evidence="2">
    <location>
        <begin position="140"/>
        <end position="163"/>
    </location>
</feature>
<dbReference type="AlphaFoldDB" id="A0A0D0BM70"/>
<feature type="compositionally biased region" description="Basic residues" evidence="1">
    <location>
        <begin position="195"/>
        <end position="204"/>
    </location>
</feature>
<evidence type="ECO:0000313" key="3">
    <source>
        <dbReference type="EMBL" id="KIK55946.1"/>
    </source>
</evidence>
<feature type="region of interest" description="Disordered" evidence="1">
    <location>
        <begin position="195"/>
        <end position="214"/>
    </location>
</feature>
<feature type="compositionally biased region" description="Polar residues" evidence="1">
    <location>
        <begin position="76"/>
        <end position="86"/>
    </location>
</feature>
<sequence>MSEVLQNSVASSSSSLELESSTGDAETLTNSAMTEISATGSAMSQESSALAGQNSVVSFSTNTQTNTGGAPAASTGAHTGTSSGDGESSMIGSMIRSTLQAPITTAIKLDFQWPGLHYCNRNAVPLFSSSSSSTSSNTGAVIGGIVSGIVGLAFILVALFVIYRRWQRKHDLDMTFDRFDGDFDPDRIAVRKNGCTRKNSKGNSRKWAGGGRSDGSDMEVLMTGITVGRYGGGSPVASAPVQGVPVYSYVHPYSNPLPHQMLLPNEMVFPAVPPHELPPQLLLSLPHLTHPLFAPVRAQTGTPPLISPTRPSSSLMHENLIIADIRSESPLPLLAQQS</sequence>